<dbReference type="Pfam" id="PF18758">
    <property type="entry name" value="KDZ"/>
    <property type="match status" value="1"/>
</dbReference>
<accession>A0A166DVU5</accession>
<gene>
    <name evidence="5" type="ORF">FIBSPDRAFT_703180</name>
</gene>
<reference evidence="5 6" key="1">
    <citation type="journal article" date="2016" name="Mol. Biol. Evol.">
        <title>Comparative Genomics of Early-Diverging Mushroom-Forming Fungi Provides Insights into the Origins of Lignocellulose Decay Capabilities.</title>
        <authorList>
            <person name="Nagy L.G."/>
            <person name="Riley R."/>
            <person name="Tritt A."/>
            <person name="Adam C."/>
            <person name="Daum C."/>
            <person name="Floudas D."/>
            <person name="Sun H."/>
            <person name="Yadav J.S."/>
            <person name="Pangilinan J."/>
            <person name="Larsson K.H."/>
            <person name="Matsuura K."/>
            <person name="Barry K."/>
            <person name="Labutti K."/>
            <person name="Kuo R."/>
            <person name="Ohm R.A."/>
            <person name="Bhattacharya S.S."/>
            <person name="Shirouzu T."/>
            <person name="Yoshinaga Y."/>
            <person name="Martin F.M."/>
            <person name="Grigoriev I.V."/>
            <person name="Hibbett D.S."/>
        </authorList>
    </citation>
    <scope>NUCLEOTIDE SEQUENCE [LARGE SCALE GENOMIC DNA]</scope>
    <source>
        <strain evidence="5 6">CBS 109695</strain>
    </source>
</reference>
<sequence length="1122" mass="127469">ITEPLPSLPTPEQDKTKRRILPNAADYKEYEHWKENVSEMVDAYLSYTNRSLGKPAERVDVIGRSRCECVELKTISLTCLYFDLLVNHGLFPSAPQYPKFAVSLELLGLYRAMFERSCDAVNALANALHTFYTRRGFHALDEKTGQRVLDPYRRPLTSAIQWHDTLQMEVQHRLDAVLDSCNTTLKDSRTAKQAEAEHTEVQPDGVTLVRGEAARQLQKLCPACFGASKWGRNLDDGGDVHMCLDGNFHHCHQASSGDGPHFHDAIQILPKDQVDAVGNRIDAARKRPPRKYRPKVPEEVIQECQDSHTAADGRKSKTDMGHFDDTGLMALVCRHDVPLFVTNIDTPGEQQKYGVTLMEHILTLLPPQATCVFIIDVGCVFDVSLNKYEIIPDASLKRIKFCTAAMHAYAHQWSCQLRYNPRLQQGMGLSDGEGVERLWSRLRRLIGVTRTMGRRRRLWIIDRFLASVAQDHREELGQWIRRKLDGEKGVKKETTRVQKIVTACAVEEQVLREEWKNQVDTQTSIRAHAPTRLKKEVDAVLSLQTEIGSLEKTIEDTRGCLSLLGAPPKEVKACLGALTESHAGLLAQVERLYSSLNIEEKFPELSGVDVEFVRTLLLARDMKINIRKRSIGSFMEWEKLDQAAGGKHQALGTKLHQKTRQAITKRTPALQRSIRTYNKYCAKLADLHNPSWLIPVPDPLPTNLAQLRDDSSLMEDVWIARTEQQVPRWLDDANVRDGIRALMKRDRCLEERRRLGLEGDSMCDQLGRELAEVELAIRMPQYLILRPLLQEHRIQLRLLQPQWTSTLQSDIRIKSAMSNAVEAANRILGIQPTTMLDWAPIVTAQPQELARRYVVVEGVEEHIGRDSEGFMVEDVLEHELEDEFDSDSMAEDADAEVIWELPVRGCTQIFIHKLTTLLQILPANGPRSRVSYAVEDIARFVSPTAMLDDDCINGAALLLQSHFINEYGSSDIAILNTHDLVRVRYGATDDSLWRHARRSEYWKKGTWVLPVHRKDALHWVLCVIHPARKQLHLIDSLAERRGWFPDVKIIMKLIIRLTVIARANGYSVPQDSFNGWRANPLMVKPVQTNGYDCGVWILAGIWAVLRGYDLTSHNEASIGRVR</sequence>
<evidence type="ECO:0000313" key="6">
    <source>
        <dbReference type="Proteomes" id="UP000076532"/>
    </source>
</evidence>
<dbReference type="Gene3D" id="3.40.395.10">
    <property type="entry name" value="Adenoviral Proteinase, Chain A"/>
    <property type="match status" value="1"/>
</dbReference>
<feature type="domain" description="Ubiquitin-like protease family profile" evidence="4">
    <location>
        <begin position="930"/>
        <end position="1104"/>
    </location>
</feature>
<feature type="non-terminal residue" evidence="5">
    <location>
        <position position="1"/>
    </location>
</feature>
<dbReference type="InterPro" id="IPR040521">
    <property type="entry name" value="KDZ"/>
</dbReference>
<dbReference type="GO" id="GO:0008234">
    <property type="term" value="F:cysteine-type peptidase activity"/>
    <property type="evidence" value="ECO:0007669"/>
    <property type="project" value="InterPro"/>
</dbReference>
<evidence type="ECO:0000259" key="4">
    <source>
        <dbReference type="PROSITE" id="PS50600"/>
    </source>
</evidence>
<name>A0A166DVU5_9AGAM</name>
<keyword evidence="6" id="KW-1185">Reference proteome</keyword>
<evidence type="ECO:0000256" key="3">
    <source>
        <dbReference type="ARBA" id="ARBA00022801"/>
    </source>
</evidence>
<dbReference type="InterPro" id="IPR038765">
    <property type="entry name" value="Papain-like_cys_pep_sf"/>
</dbReference>
<dbReference type="PANTHER" id="PTHR33096:SF1">
    <property type="entry name" value="CXC1-LIKE CYSTEINE CLUSTER ASSOCIATED WITH KDZ TRANSPOSASES DOMAIN-CONTAINING PROTEIN"/>
    <property type="match status" value="1"/>
</dbReference>
<dbReference type="STRING" id="436010.A0A166DVU5"/>
<dbReference type="OrthoDB" id="3253684at2759"/>
<dbReference type="Proteomes" id="UP000076532">
    <property type="component" value="Unassembled WGS sequence"/>
</dbReference>
<dbReference type="PANTHER" id="PTHR33096">
    <property type="entry name" value="CXC2 DOMAIN-CONTAINING PROTEIN"/>
    <property type="match status" value="1"/>
</dbReference>
<dbReference type="PROSITE" id="PS50600">
    <property type="entry name" value="ULP_PROTEASE"/>
    <property type="match status" value="1"/>
</dbReference>
<keyword evidence="3" id="KW-0378">Hydrolase</keyword>
<evidence type="ECO:0000256" key="1">
    <source>
        <dbReference type="ARBA" id="ARBA00005234"/>
    </source>
</evidence>
<dbReference type="Pfam" id="PF02902">
    <property type="entry name" value="Peptidase_C48"/>
    <property type="match status" value="1"/>
</dbReference>
<keyword evidence="2" id="KW-0645">Protease</keyword>
<feature type="non-terminal residue" evidence="5">
    <location>
        <position position="1122"/>
    </location>
</feature>
<dbReference type="EMBL" id="KV417608">
    <property type="protein sequence ID" value="KZP15123.1"/>
    <property type="molecule type" value="Genomic_DNA"/>
</dbReference>
<dbReference type="SUPFAM" id="SSF54001">
    <property type="entry name" value="Cysteine proteinases"/>
    <property type="match status" value="1"/>
</dbReference>
<organism evidence="5 6">
    <name type="scientific">Athelia psychrophila</name>
    <dbReference type="NCBI Taxonomy" id="1759441"/>
    <lineage>
        <taxon>Eukaryota</taxon>
        <taxon>Fungi</taxon>
        <taxon>Dikarya</taxon>
        <taxon>Basidiomycota</taxon>
        <taxon>Agaricomycotina</taxon>
        <taxon>Agaricomycetes</taxon>
        <taxon>Agaricomycetidae</taxon>
        <taxon>Atheliales</taxon>
        <taxon>Atheliaceae</taxon>
        <taxon>Athelia</taxon>
    </lineage>
</organism>
<dbReference type="GO" id="GO:0006508">
    <property type="term" value="P:proteolysis"/>
    <property type="evidence" value="ECO:0007669"/>
    <property type="project" value="UniProtKB-KW"/>
</dbReference>
<protein>
    <recommendedName>
        <fullName evidence="4">Ubiquitin-like protease family profile domain-containing protein</fullName>
    </recommendedName>
</protein>
<proteinExistence type="inferred from homology"/>
<dbReference type="AlphaFoldDB" id="A0A166DVU5"/>
<evidence type="ECO:0000256" key="2">
    <source>
        <dbReference type="ARBA" id="ARBA00022670"/>
    </source>
</evidence>
<comment type="similarity">
    <text evidence="1">Belongs to the peptidase C48 family.</text>
</comment>
<dbReference type="InterPro" id="IPR003653">
    <property type="entry name" value="Peptidase_C48_C"/>
</dbReference>
<dbReference type="GO" id="GO:0019783">
    <property type="term" value="F:ubiquitin-like protein peptidase activity"/>
    <property type="evidence" value="ECO:0007669"/>
    <property type="project" value="UniProtKB-ARBA"/>
</dbReference>
<evidence type="ECO:0000313" key="5">
    <source>
        <dbReference type="EMBL" id="KZP15123.1"/>
    </source>
</evidence>